<feature type="transmembrane region" description="Helical" evidence="1">
    <location>
        <begin position="32"/>
        <end position="53"/>
    </location>
</feature>
<proteinExistence type="predicted"/>
<dbReference type="PRINTS" id="PR00412">
    <property type="entry name" value="EPOXHYDRLASE"/>
</dbReference>
<comment type="caution">
    <text evidence="3">The sequence shown here is derived from an EMBL/GenBank/DDBJ whole genome shotgun (WGS) entry which is preliminary data.</text>
</comment>
<keyword evidence="3" id="KW-0378">Hydrolase</keyword>
<keyword evidence="1" id="KW-1133">Transmembrane helix</keyword>
<evidence type="ECO:0000256" key="1">
    <source>
        <dbReference type="SAM" id="Phobius"/>
    </source>
</evidence>
<keyword evidence="1" id="KW-0812">Transmembrane</keyword>
<dbReference type="InterPro" id="IPR000073">
    <property type="entry name" value="AB_hydrolase_1"/>
</dbReference>
<accession>A0ABR8EV31</accession>
<dbReference type="PRINTS" id="PR00111">
    <property type="entry name" value="ABHYDROLASE"/>
</dbReference>
<keyword evidence="1" id="KW-0472">Membrane</keyword>
<dbReference type="InterPro" id="IPR050266">
    <property type="entry name" value="AB_hydrolase_sf"/>
</dbReference>
<name>A0ABR8EV31_NOSLI</name>
<dbReference type="EMBL" id="JACJTE010000012">
    <property type="protein sequence ID" value="MBD2561585.1"/>
    <property type="molecule type" value="Genomic_DNA"/>
</dbReference>
<feature type="domain" description="AB hydrolase-1" evidence="2">
    <location>
        <begin position="86"/>
        <end position="315"/>
    </location>
</feature>
<dbReference type="RefSeq" id="WP_190893962.1">
    <property type="nucleotide sequence ID" value="NZ_JACJTE010000012.1"/>
</dbReference>
<evidence type="ECO:0000313" key="3">
    <source>
        <dbReference type="EMBL" id="MBD2561585.1"/>
    </source>
</evidence>
<dbReference type="Proteomes" id="UP000604661">
    <property type="component" value="Unassembled WGS sequence"/>
</dbReference>
<sequence length="332" mass="36638">MINSSISNIFPNFCSGTIAYQKHTVGFSLLKVAHCLLVIIVLVVSVLVGSGWLNRATPASTCDIATRSTQIGSGTLSYNQAGTGQPILLLHGLFAEKEQWNGMMCELARAGYQAIAPDLPGYAKSTGFTVKDYALENQVALLHQFVEQLKIQSLDVAGSSMGGTIAALYSQLYPNQVRSLAFIGSPLGVTNWATNVRKSIIEGINPFIPITKEQFDLEISLLFVTPPTIPDEVKTEKVNDYVNRNRNYQQTWDIVNLYDDVLCQLPHSRVPTLAIWGQEDKIYDIRDVDRSHRCLPGSQIIQLPKAGHLLLIENAQEAASNYLGFLKTIKNR</sequence>
<dbReference type="SUPFAM" id="SSF53474">
    <property type="entry name" value="alpha/beta-Hydrolases"/>
    <property type="match status" value="1"/>
</dbReference>
<dbReference type="PANTHER" id="PTHR43798">
    <property type="entry name" value="MONOACYLGLYCEROL LIPASE"/>
    <property type="match status" value="1"/>
</dbReference>
<evidence type="ECO:0000313" key="4">
    <source>
        <dbReference type="Proteomes" id="UP000604661"/>
    </source>
</evidence>
<reference evidence="3 4" key="1">
    <citation type="journal article" date="2020" name="ISME J.">
        <title>Comparative genomics reveals insights into cyanobacterial evolution and habitat adaptation.</title>
        <authorList>
            <person name="Chen M.Y."/>
            <person name="Teng W.K."/>
            <person name="Zhao L."/>
            <person name="Hu C.X."/>
            <person name="Zhou Y.K."/>
            <person name="Han B.P."/>
            <person name="Song L.R."/>
            <person name="Shu W.S."/>
        </authorList>
    </citation>
    <scope>NUCLEOTIDE SEQUENCE [LARGE SCALE GENOMIC DNA]</scope>
    <source>
        <strain evidence="3 4">FACHB-391</strain>
    </source>
</reference>
<evidence type="ECO:0000259" key="2">
    <source>
        <dbReference type="Pfam" id="PF00561"/>
    </source>
</evidence>
<gene>
    <name evidence="3" type="ORF">H6G95_13355</name>
</gene>
<keyword evidence="4" id="KW-1185">Reference proteome</keyword>
<dbReference type="GO" id="GO:0016787">
    <property type="term" value="F:hydrolase activity"/>
    <property type="evidence" value="ECO:0007669"/>
    <property type="project" value="UniProtKB-KW"/>
</dbReference>
<dbReference type="Pfam" id="PF00561">
    <property type="entry name" value="Abhydrolase_1"/>
    <property type="match status" value="1"/>
</dbReference>
<dbReference type="InterPro" id="IPR000639">
    <property type="entry name" value="Epox_hydrolase-like"/>
</dbReference>
<organism evidence="3 4">
    <name type="scientific">Nostoc linckia FACHB-391</name>
    <dbReference type="NCBI Taxonomy" id="2692906"/>
    <lineage>
        <taxon>Bacteria</taxon>
        <taxon>Bacillati</taxon>
        <taxon>Cyanobacteriota</taxon>
        <taxon>Cyanophyceae</taxon>
        <taxon>Nostocales</taxon>
        <taxon>Nostocaceae</taxon>
        <taxon>Nostoc</taxon>
    </lineage>
</organism>
<protein>
    <submittedName>
        <fullName evidence="3">Alpha/beta hydrolase</fullName>
    </submittedName>
</protein>
<dbReference type="Gene3D" id="3.40.50.1820">
    <property type="entry name" value="alpha/beta hydrolase"/>
    <property type="match status" value="1"/>
</dbReference>
<dbReference type="InterPro" id="IPR029058">
    <property type="entry name" value="AB_hydrolase_fold"/>
</dbReference>